<sequence>MAEDCTEQGQGQLAPGPAALARSPALRLTGSPVHSSTYWSEGPEGKLVMNNRRFFQEEQHFWKPRELSLGLSTSAEAPFPRDHPAPHWPGGHTLASHHSLSPRLGDSSGPRRAGQGALGTGSVFRPGRKGHAEAGSHEEAEAKGQAPVEKPKSLCGQHSLCSGDKRRQSQPAPGTRTAPNGLAQFRKDRRPGRTAWSDQKATALPASASWSIRGVSPDDALSALEPPSCCEDEATAGGRGREARPPGAAPSGRACGLSPKPQ</sequence>
<dbReference type="InParanoid" id="L5KCF3"/>
<feature type="region of interest" description="Disordered" evidence="1">
    <location>
        <begin position="73"/>
        <end position="262"/>
    </location>
</feature>
<name>L5KCF3_PTEAL</name>
<feature type="compositionally biased region" description="Basic and acidic residues" evidence="1">
    <location>
        <begin position="130"/>
        <end position="142"/>
    </location>
</feature>
<accession>L5KCF3</accession>
<evidence type="ECO:0000313" key="3">
    <source>
        <dbReference type="Proteomes" id="UP000010552"/>
    </source>
</evidence>
<dbReference type="AlphaFoldDB" id="L5KCF3"/>
<feature type="region of interest" description="Disordered" evidence="1">
    <location>
        <begin position="1"/>
        <end position="44"/>
    </location>
</feature>
<protein>
    <submittedName>
        <fullName evidence="2">Uncharacterized protein</fullName>
    </submittedName>
</protein>
<dbReference type="EMBL" id="KB030838">
    <property type="protein sequence ID" value="ELK09230.1"/>
    <property type="molecule type" value="Genomic_DNA"/>
</dbReference>
<reference evidence="3" key="1">
    <citation type="journal article" date="2013" name="Science">
        <title>Comparative analysis of bat genomes provides insight into the evolution of flight and immunity.</title>
        <authorList>
            <person name="Zhang G."/>
            <person name="Cowled C."/>
            <person name="Shi Z."/>
            <person name="Huang Z."/>
            <person name="Bishop-Lilly K.A."/>
            <person name="Fang X."/>
            <person name="Wynne J.W."/>
            <person name="Xiong Z."/>
            <person name="Baker M.L."/>
            <person name="Zhao W."/>
            <person name="Tachedjian M."/>
            <person name="Zhu Y."/>
            <person name="Zhou P."/>
            <person name="Jiang X."/>
            <person name="Ng J."/>
            <person name="Yang L."/>
            <person name="Wu L."/>
            <person name="Xiao J."/>
            <person name="Feng Y."/>
            <person name="Chen Y."/>
            <person name="Sun X."/>
            <person name="Zhang Y."/>
            <person name="Marsh G.A."/>
            <person name="Crameri G."/>
            <person name="Broder C.C."/>
            <person name="Frey K.G."/>
            <person name="Wang L.F."/>
            <person name="Wang J."/>
        </authorList>
    </citation>
    <scope>NUCLEOTIDE SEQUENCE [LARGE SCALE GENOMIC DNA]</scope>
</reference>
<organism evidence="2 3">
    <name type="scientific">Pteropus alecto</name>
    <name type="common">Black flying fox</name>
    <dbReference type="NCBI Taxonomy" id="9402"/>
    <lineage>
        <taxon>Eukaryota</taxon>
        <taxon>Metazoa</taxon>
        <taxon>Chordata</taxon>
        <taxon>Craniata</taxon>
        <taxon>Vertebrata</taxon>
        <taxon>Euteleostomi</taxon>
        <taxon>Mammalia</taxon>
        <taxon>Eutheria</taxon>
        <taxon>Laurasiatheria</taxon>
        <taxon>Chiroptera</taxon>
        <taxon>Yinpterochiroptera</taxon>
        <taxon>Pteropodoidea</taxon>
        <taxon>Pteropodidae</taxon>
        <taxon>Pteropodinae</taxon>
        <taxon>Pteropus</taxon>
    </lineage>
</organism>
<gene>
    <name evidence="2" type="ORF">PAL_GLEAN10002673</name>
</gene>
<feature type="compositionally biased region" description="Low complexity" evidence="1">
    <location>
        <begin position="13"/>
        <end position="28"/>
    </location>
</feature>
<keyword evidence="3" id="KW-1185">Reference proteome</keyword>
<proteinExistence type="predicted"/>
<evidence type="ECO:0000256" key="1">
    <source>
        <dbReference type="SAM" id="MobiDB-lite"/>
    </source>
</evidence>
<evidence type="ECO:0000313" key="2">
    <source>
        <dbReference type="EMBL" id="ELK09230.1"/>
    </source>
</evidence>
<dbReference type="Proteomes" id="UP000010552">
    <property type="component" value="Unassembled WGS sequence"/>
</dbReference>
<feature type="compositionally biased region" description="Low complexity" evidence="1">
    <location>
        <begin position="245"/>
        <end position="256"/>
    </location>
</feature>